<keyword evidence="5 8" id="KW-0378">Hydrolase</keyword>
<dbReference type="InterPro" id="IPR001254">
    <property type="entry name" value="Trypsin_dom"/>
</dbReference>
<dbReference type="PROSITE" id="PS50240">
    <property type="entry name" value="TRYPSIN_DOM"/>
    <property type="match status" value="1"/>
</dbReference>
<comment type="subcellular location">
    <subcellularLocation>
        <location evidence="1">Secreted</location>
    </subcellularLocation>
</comment>
<sequence>MKFIWLVAFLGAAVAFPIDDEDDDKIVGGYTCQKHFAPYQVSLNAGYHFCGGSIINKQWIVSAAHCYKSRIQVRLGEHSLTKDDGSEQYIDAIKIIPHPKFNRRTLDNDIMLIKLSKTASLNSRVSAIRLPSSCPSTGAICLVSGWGNTLSSGTHYPDLLQCLNVPVLSQSGCNKAYPGKITNNMFCAGYLEGGKDSCQGDSGGPVVCNGVLQGVVSWGNGCAQKGNPGVYTKVCNYISWIQQITSSN</sequence>
<keyword evidence="3" id="KW-0964">Secreted</keyword>
<evidence type="ECO:0000313" key="12">
    <source>
        <dbReference type="RefSeq" id="XP_013925942.1"/>
    </source>
</evidence>
<dbReference type="PANTHER" id="PTHR24264:SF15">
    <property type="entry name" value="RIKEN CDNA 2210010C04 GENE"/>
    <property type="match status" value="1"/>
</dbReference>
<dbReference type="InterPro" id="IPR018114">
    <property type="entry name" value="TRYPSIN_HIS"/>
</dbReference>
<dbReference type="AlphaFoldDB" id="A0A6I9YNT9"/>
<dbReference type="PROSITE" id="PS00134">
    <property type="entry name" value="TRYPSIN_HIS"/>
    <property type="match status" value="1"/>
</dbReference>
<evidence type="ECO:0000256" key="3">
    <source>
        <dbReference type="ARBA" id="ARBA00022525"/>
    </source>
</evidence>
<dbReference type="InterPro" id="IPR050127">
    <property type="entry name" value="Serine_Proteases_S1"/>
</dbReference>
<dbReference type="SMART" id="SM00020">
    <property type="entry name" value="Tryp_SPc"/>
    <property type="match status" value="1"/>
</dbReference>
<protein>
    <submittedName>
        <fullName evidence="12">Cationic trypsin-3-like</fullName>
    </submittedName>
</protein>
<evidence type="ECO:0000256" key="1">
    <source>
        <dbReference type="ARBA" id="ARBA00004613"/>
    </source>
</evidence>
<evidence type="ECO:0000256" key="7">
    <source>
        <dbReference type="ARBA" id="ARBA00023157"/>
    </source>
</evidence>
<dbReference type="InterPro" id="IPR043504">
    <property type="entry name" value="Peptidase_S1_PA_chymotrypsin"/>
</dbReference>
<evidence type="ECO:0000256" key="9">
    <source>
        <dbReference type="SAM" id="SignalP"/>
    </source>
</evidence>
<evidence type="ECO:0000256" key="4">
    <source>
        <dbReference type="ARBA" id="ARBA00022670"/>
    </source>
</evidence>
<evidence type="ECO:0000256" key="2">
    <source>
        <dbReference type="ARBA" id="ARBA00009228"/>
    </source>
</evidence>
<dbReference type="GeneID" id="106552243"/>
<reference evidence="12" key="1">
    <citation type="submission" date="2025-08" db="UniProtKB">
        <authorList>
            <consortium name="RefSeq"/>
        </authorList>
    </citation>
    <scope>IDENTIFICATION</scope>
    <source>
        <tissue evidence="12">Skeletal muscle</tissue>
    </source>
</reference>
<name>A0A6I9YNT9_9SAUR</name>
<keyword evidence="7" id="KW-1015">Disulfide bond</keyword>
<dbReference type="InterPro" id="IPR001314">
    <property type="entry name" value="Peptidase_S1A"/>
</dbReference>
<feature type="domain" description="Peptidase S1" evidence="10">
    <location>
        <begin position="26"/>
        <end position="246"/>
    </location>
</feature>
<proteinExistence type="inferred from homology"/>
<organism evidence="11 12">
    <name type="scientific">Thamnophis sirtalis</name>
    <dbReference type="NCBI Taxonomy" id="35019"/>
    <lineage>
        <taxon>Eukaryota</taxon>
        <taxon>Metazoa</taxon>
        <taxon>Chordata</taxon>
        <taxon>Craniata</taxon>
        <taxon>Vertebrata</taxon>
        <taxon>Euteleostomi</taxon>
        <taxon>Lepidosauria</taxon>
        <taxon>Squamata</taxon>
        <taxon>Bifurcata</taxon>
        <taxon>Unidentata</taxon>
        <taxon>Episquamata</taxon>
        <taxon>Toxicofera</taxon>
        <taxon>Serpentes</taxon>
        <taxon>Colubroidea</taxon>
        <taxon>Colubridae</taxon>
        <taxon>Natricinae</taxon>
        <taxon>Thamnophis</taxon>
    </lineage>
</organism>
<dbReference type="GO" id="GO:0005615">
    <property type="term" value="C:extracellular space"/>
    <property type="evidence" value="ECO:0007669"/>
    <property type="project" value="TreeGrafter"/>
</dbReference>
<keyword evidence="11" id="KW-1185">Reference proteome</keyword>
<dbReference type="Pfam" id="PF00089">
    <property type="entry name" value="Trypsin"/>
    <property type="match status" value="1"/>
</dbReference>
<dbReference type="PANTHER" id="PTHR24264">
    <property type="entry name" value="TRYPSIN-RELATED"/>
    <property type="match status" value="1"/>
</dbReference>
<dbReference type="PROSITE" id="PS00135">
    <property type="entry name" value="TRYPSIN_SER"/>
    <property type="match status" value="1"/>
</dbReference>
<dbReference type="GO" id="GO:0006508">
    <property type="term" value="P:proteolysis"/>
    <property type="evidence" value="ECO:0007669"/>
    <property type="project" value="UniProtKB-KW"/>
</dbReference>
<dbReference type="RefSeq" id="XP_013925942.1">
    <property type="nucleotide sequence ID" value="XM_014070467.1"/>
</dbReference>
<keyword evidence="4 8" id="KW-0645">Protease</keyword>
<keyword evidence="6 8" id="KW-0720">Serine protease</keyword>
<evidence type="ECO:0000259" key="10">
    <source>
        <dbReference type="PROSITE" id="PS50240"/>
    </source>
</evidence>
<dbReference type="GO" id="GO:0035821">
    <property type="term" value="P:modulation of process of another organism"/>
    <property type="evidence" value="ECO:0007669"/>
    <property type="project" value="UniProtKB-ARBA"/>
</dbReference>
<evidence type="ECO:0000256" key="8">
    <source>
        <dbReference type="RuleBase" id="RU363034"/>
    </source>
</evidence>
<evidence type="ECO:0000256" key="6">
    <source>
        <dbReference type="ARBA" id="ARBA00022825"/>
    </source>
</evidence>
<evidence type="ECO:0000313" key="11">
    <source>
        <dbReference type="Proteomes" id="UP000504617"/>
    </source>
</evidence>
<dbReference type="FunFam" id="2.40.10.10:FF:000005">
    <property type="entry name" value="Serine protease 37"/>
    <property type="match status" value="1"/>
</dbReference>
<dbReference type="Gene3D" id="2.40.10.10">
    <property type="entry name" value="Trypsin-like serine proteases"/>
    <property type="match status" value="2"/>
</dbReference>
<accession>A0A6I9YNT9</accession>
<gene>
    <name evidence="12" type="primary">LOC106552243</name>
</gene>
<feature type="signal peptide" evidence="9">
    <location>
        <begin position="1"/>
        <end position="15"/>
    </location>
</feature>
<dbReference type="PRINTS" id="PR00722">
    <property type="entry name" value="CHYMOTRYPSIN"/>
</dbReference>
<comment type="similarity">
    <text evidence="2">Belongs to the peptidase S1 family. Snake venom subfamily.</text>
</comment>
<feature type="chain" id="PRO_5026729320" evidence="9">
    <location>
        <begin position="16"/>
        <end position="248"/>
    </location>
</feature>
<keyword evidence="9" id="KW-0732">Signal</keyword>
<dbReference type="Proteomes" id="UP000504617">
    <property type="component" value="Unplaced"/>
</dbReference>
<dbReference type="InterPro" id="IPR009003">
    <property type="entry name" value="Peptidase_S1_PA"/>
</dbReference>
<dbReference type="CDD" id="cd00190">
    <property type="entry name" value="Tryp_SPc"/>
    <property type="match status" value="1"/>
</dbReference>
<dbReference type="OrthoDB" id="10059102at2759"/>
<dbReference type="SUPFAM" id="SSF50494">
    <property type="entry name" value="Trypsin-like serine proteases"/>
    <property type="match status" value="1"/>
</dbReference>
<dbReference type="GO" id="GO:0004252">
    <property type="term" value="F:serine-type endopeptidase activity"/>
    <property type="evidence" value="ECO:0007669"/>
    <property type="project" value="InterPro"/>
</dbReference>
<dbReference type="InterPro" id="IPR033116">
    <property type="entry name" value="TRYPSIN_SER"/>
</dbReference>
<evidence type="ECO:0000256" key="5">
    <source>
        <dbReference type="ARBA" id="ARBA00022801"/>
    </source>
</evidence>
<dbReference type="KEGG" id="tsr:106552243"/>